<protein>
    <submittedName>
        <fullName evidence="2">Uncharacterized protein</fullName>
    </submittedName>
</protein>
<sequence length="120" mass="13093">MVRRLYILSLFAVLMLVSAKDIQPVGEVLSPTPSAQPTTFPMYGVTQGSLHPQECSPRCAMRCSKTQYRKPCCSSARNAARNACACRRGLMGTSSSAHAMITGRPREVDPSVLRCLIFSL</sequence>
<reference evidence="2" key="1">
    <citation type="journal article" date="2023" name="Nat. Commun.">
        <title>Diploid and tetraploid genomes of Acorus and the evolution of monocots.</title>
        <authorList>
            <person name="Ma L."/>
            <person name="Liu K.W."/>
            <person name="Li Z."/>
            <person name="Hsiao Y.Y."/>
            <person name="Qi Y."/>
            <person name="Fu T."/>
            <person name="Tang G.D."/>
            <person name="Zhang D."/>
            <person name="Sun W.H."/>
            <person name="Liu D.K."/>
            <person name="Li Y."/>
            <person name="Chen G.Z."/>
            <person name="Liu X.D."/>
            <person name="Liao X.Y."/>
            <person name="Jiang Y.T."/>
            <person name="Yu X."/>
            <person name="Hao Y."/>
            <person name="Huang J."/>
            <person name="Zhao X.W."/>
            <person name="Ke S."/>
            <person name="Chen Y.Y."/>
            <person name="Wu W.L."/>
            <person name="Hsu J.L."/>
            <person name="Lin Y.F."/>
            <person name="Huang M.D."/>
            <person name="Li C.Y."/>
            <person name="Huang L."/>
            <person name="Wang Z.W."/>
            <person name="Zhao X."/>
            <person name="Zhong W.Y."/>
            <person name="Peng D.H."/>
            <person name="Ahmad S."/>
            <person name="Lan S."/>
            <person name="Zhang J.S."/>
            <person name="Tsai W.C."/>
            <person name="Van de Peer Y."/>
            <person name="Liu Z.J."/>
        </authorList>
    </citation>
    <scope>NUCLEOTIDE SEQUENCE</scope>
    <source>
        <strain evidence="2">CP</strain>
    </source>
</reference>
<proteinExistence type="predicted"/>
<feature type="signal peptide" evidence="1">
    <location>
        <begin position="1"/>
        <end position="19"/>
    </location>
</feature>
<feature type="chain" id="PRO_5043832768" evidence="1">
    <location>
        <begin position="20"/>
        <end position="120"/>
    </location>
</feature>
<dbReference type="Proteomes" id="UP001180020">
    <property type="component" value="Unassembled WGS sequence"/>
</dbReference>
<gene>
    <name evidence="2" type="ORF">QJS10_CPB04g00397</name>
</gene>
<evidence type="ECO:0000313" key="3">
    <source>
        <dbReference type="Proteomes" id="UP001180020"/>
    </source>
</evidence>
<organism evidence="2 3">
    <name type="scientific">Acorus calamus</name>
    <name type="common">Sweet flag</name>
    <dbReference type="NCBI Taxonomy" id="4465"/>
    <lineage>
        <taxon>Eukaryota</taxon>
        <taxon>Viridiplantae</taxon>
        <taxon>Streptophyta</taxon>
        <taxon>Embryophyta</taxon>
        <taxon>Tracheophyta</taxon>
        <taxon>Spermatophyta</taxon>
        <taxon>Magnoliopsida</taxon>
        <taxon>Liliopsida</taxon>
        <taxon>Acoraceae</taxon>
        <taxon>Acorus</taxon>
    </lineage>
</organism>
<dbReference type="AlphaFoldDB" id="A0AAV9EX87"/>
<accession>A0AAV9EX87</accession>
<comment type="caution">
    <text evidence="2">The sequence shown here is derived from an EMBL/GenBank/DDBJ whole genome shotgun (WGS) entry which is preliminary data.</text>
</comment>
<keyword evidence="3" id="KW-1185">Reference proteome</keyword>
<keyword evidence="1" id="KW-0732">Signal</keyword>
<reference evidence="2" key="2">
    <citation type="submission" date="2023-06" db="EMBL/GenBank/DDBJ databases">
        <authorList>
            <person name="Ma L."/>
            <person name="Liu K.-W."/>
            <person name="Li Z."/>
            <person name="Hsiao Y.-Y."/>
            <person name="Qi Y."/>
            <person name="Fu T."/>
            <person name="Tang G."/>
            <person name="Zhang D."/>
            <person name="Sun W.-H."/>
            <person name="Liu D.-K."/>
            <person name="Li Y."/>
            <person name="Chen G.-Z."/>
            <person name="Liu X.-D."/>
            <person name="Liao X.-Y."/>
            <person name="Jiang Y.-T."/>
            <person name="Yu X."/>
            <person name="Hao Y."/>
            <person name="Huang J."/>
            <person name="Zhao X.-W."/>
            <person name="Ke S."/>
            <person name="Chen Y.-Y."/>
            <person name="Wu W.-L."/>
            <person name="Hsu J.-L."/>
            <person name="Lin Y.-F."/>
            <person name="Huang M.-D."/>
            <person name="Li C.-Y."/>
            <person name="Huang L."/>
            <person name="Wang Z.-W."/>
            <person name="Zhao X."/>
            <person name="Zhong W.-Y."/>
            <person name="Peng D.-H."/>
            <person name="Ahmad S."/>
            <person name="Lan S."/>
            <person name="Zhang J.-S."/>
            <person name="Tsai W.-C."/>
            <person name="Van De Peer Y."/>
            <person name="Liu Z.-J."/>
        </authorList>
    </citation>
    <scope>NUCLEOTIDE SEQUENCE</scope>
    <source>
        <strain evidence="2">CP</strain>
        <tissue evidence="2">Leaves</tissue>
    </source>
</reference>
<dbReference type="EMBL" id="JAUJYO010000004">
    <property type="protein sequence ID" value="KAK1318206.1"/>
    <property type="molecule type" value="Genomic_DNA"/>
</dbReference>
<evidence type="ECO:0000313" key="2">
    <source>
        <dbReference type="EMBL" id="KAK1318206.1"/>
    </source>
</evidence>
<name>A0AAV9EX87_ACOCL</name>
<evidence type="ECO:0000256" key="1">
    <source>
        <dbReference type="SAM" id="SignalP"/>
    </source>
</evidence>